<feature type="domain" description="Serine aminopeptidase S33" evidence="2">
    <location>
        <begin position="63"/>
        <end position="176"/>
    </location>
</feature>
<dbReference type="Proteomes" id="UP000320679">
    <property type="component" value="Unassembled WGS sequence"/>
</dbReference>
<evidence type="ECO:0000313" key="4">
    <source>
        <dbReference type="Proteomes" id="UP000320679"/>
    </source>
</evidence>
<proteinExistence type="predicted"/>
<sequence length="280" mass="31913">MLYIIVGGCISYLLLTLYFTYLVHQLPRKPVHDTPDWGKVLDTRIPAKDGGSLEVWRVEPKGRSRGIVVFAHGWSRNRDRMVGRARIFGKMGFTTVIHSARDHGNSSPHRFMNAPHFAEDIEAVLNWVREPVLLYGHSNGAAAAVIVANRNPDKIKLLFLEGCYAKTREALLSLYRGYNRLFGIFFAPMVVFWMEIFYKNSLDSISPANLAPNIDLPVLIIHGERDQNFPLNHAWRLRDSFPAGRAELFVARNSDHSSSSLKPEYPRVIKAFFDRHLPQS</sequence>
<feature type="transmembrane region" description="Helical" evidence="1">
    <location>
        <begin position="5"/>
        <end position="23"/>
    </location>
</feature>
<dbReference type="GO" id="GO:0016787">
    <property type="term" value="F:hydrolase activity"/>
    <property type="evidence" value="ECO:0007669"/>
    <property type="project" value="UniProtKB-KW"/>
</dbReference>
<evidence type="ECO:0000256" key="1">
    <source>
        <dbReference type="SAM" id="Phobius"/>
    </source>
</evidence>
<keyword evidence="1" id="KW-1133">Transmembrane helix</keyword>
<reference evidence="3 4" key="1">
    <citation type="submission" date="2019-03" db="EMBL/GenBank/DDBJ databases">
        <title>Metabolic potential of uncultured bacteria and archaea associated with petroleum seepage in deep-sea sediments.</title>
        <authorList>
            <person name="Dong X."/>
            <person name="Hubert C."/>
        </authorList>
    </citation>
    <scope>NUCLEOTIDE SEQUENCE [LARGE SCALE GENOMIC DNA]</scope>
    <source>
        <strain evidence="3">E29_bin78</strain>
    </source>
</reference>
<name>A0A523UXJ0_UNCAE</name>
<dbReference type="InterPro" id="IPR029058">
    <property type="entry name" value="AB_hydrolase_fold"/>
</dbReference>
<dbReference type="Gene3D" id="3.40.50.1820">
    <property type="entry name" value="alpha/beta hydrolase"/>
    <property type="match status" value="1"/>
</dbReference>
<organism evidence="3 4">
    <name type="scientific">Aerophobetes bacterium</name>
    <dbReference type="NCBI Taxonomy" id="2030807"/>
    <lineage>
        <taxon>Bacteria</taxon>
        <taxon>Candidatus Aerophobota</taxon>
    </lineage>
</organism>
<keyword evidence="3" id="KW-0378">Hydrolase</keyword>
<evidence type="ECO:0000259" key="2">
    <source>
        <dbReference type="Pfam" id="PF12146"/>
    </source>
</evidence>
<dbReference type="Pfam" id="PF12146">
    <property type="entry name" value="Hydrolase_4"/>
    <property type="match status" value="1"/>
</dbReference>
<gene>
    <name evidence="3" type="ORF">E3J59_02195</name>
</gene>
<keyword evidence="1" id="KW-0472">Membrane</keyword>
<dbReference type="AlphaFoldDB" id="A0A523UXJ0"/>
<accession>A0A523UXJ0</accession>
<evidence type="ECO:0000313" key="3">
    <source>
        <dbReference type="EMBL" id="TET47246.1"/>
    </source>
</evidence>
<dbReference type="InterPro" id="IPR022742">
    <property type="entry name" value="Hydrolase_4"/>
</dbReference>
<dbReference type="PANTHER" id="PTHR12277">
    <property type="entry name" value="ALPHA/BETA HYDROLASE DOMAIN-CONTAINING PROTEIN"/>
    <property type="match status" value="1"/>
</dbReference>
<comment type="caution">
    <text evidence="3">The sequence shown here is derived from an EMBL/GenBank/DDBJ whole genome shotgun (WGS) entry which is preliminary data.</text>
</comment>
<keyword evidence="1" id="KW-0812">Transmembrane</keyword>
<dbReference type="EMBL" id="SOJK01000097">
    <property type="protein sequence ID" value="TET47246.1"/>
    <property type="molecule type" value="Genomic_DNA"/>
</dbReference>
<dbReference type="SUPFAM" id="SSF53474">
    <property type="entry name" value="alpha/beta-Hydrolases"/>
    <property type="match status" value="1"/>
</dbReference>
<protein>
    <submittedName>
        <fullName evidence="3">Alpha/beta fold hydrolase</fullName>
    </submittedName>
</protein>